<name>A0A8K1FM72_PYTOL</name>
<sequence length="131" mass="13864">MIKSTLTVACLALALVAGNAAANPSFTYPKCHGSNNTNCCTFGKGKMASPGYFVANLENGPTIVTCSHGKLECFLGNPNLRQGDEARDSIPCPDFTALTEARSSVEVLEGITQEQEDEMDQEDANAADSDE</sequence>
<keyword evidence="4" id="KW-1185">Reference proteome</keyword>
<evidence type="ECO:0000313" key="3">
    <source>
        <dbReference type="EMBL" id="TMW64562.1"/>
    </source>
</evidence>
<evidence type="ECO:0000256" key="2">
    <source>
        <dbReference type="SAM" id="SignalP"/>
    </source>
</evidence>
<organism evidence="3 4">
    <name type="scientific">Pythium oligandrum</name>
    <name type="common">Mycoparasitic fungus</name>
    <dbReference type="NCBI Taxonomy" id="41045"/>
    <lineage>
        <taxon>Eukaryota</taxon>
        <taxon>Sar</taxon>
        <taxon>Stramenopiles</taxon>
        <taxon>Oomycota</taxon>
        <taxon>Peronosporomycetes</taxon>
        <taxon>Pythiales</taxon>
        <taxon>Pythiaceae</taxon>
        <taxon>Pythium</taxon>
    </lineage>
</organism>
<keyword evidence="2" id="KW-0732">Signal</keyword>
<protein>
    <submittedName>
        <fullName evidence="3">Uncharacterized protein</fullName>
    </submittedName>
</protein>
<feature type="region of interest" description="Disordered" evidence="1">
    <location>
        <begin position="110"/>
        <end position="131"/>
    </location>
</feature>
<comment type="caution">
    <text evidence="3">The sequence shown here is derived from an EMBL/GenBank/DDBJ whole genome shotgun (WGS) entry which is preliminary data.</text>
</comment>
<feature type="compositionally biased region" description="Acidic residues" evidence="1">
    <location>
        <begin position="114"/>
        <end position="131"/>
    </location>
</feature>
<feature type="signal peptide" evidence="2">
    <location>
        <begin position="1"/>
        <end position="21"/>
    </location>
</feature>
<dbReference type="EMBL" id="SPLM01000039">
    <property type="protein sequence ID" value="TMW64562.1"/>
    <property type="molecule type" value="Genomic_DNA"/>
</dbReference>
<feature type="chain" id="PRO_5035422995" evidence="2">
    <location>
        <begin position="22"/>
        <end position="131"/>
    </location>
</feature>
<proteinExistence type="predicted"/>
<dbReference type="AlphaFoldDB" id="A0A8K1FM72"/>
<accession>A0A8K1FM72</accession>
<reference evidence="3" key="1">
    <citation type="submission" date="2019-03" db="EMBL/GenBank/DDBJ databases">
        <title>Long read genome sequence of the mycoparasitic Pythium oligandrum ATCC 38472 isolated from sugarbeet rhizosphere.</title>
        <authorList>
            <person name="Gaulin E."/>
        </authorList>
    </citation>
    <scope>NUCLEOTIDE SEQUENCE</scope>
    <source>
        <strain evidence="3">ATCC 38472_TT</strain>
    </source>
</reference>
<evidence type="ECO:0000313" key="4">
    <source>
        <dbReference type="Proteomes" id="UP000794436"/>
    </source>
</evidence>
<evidence type="ECO:0000256" key="1">
    <source>
        <dbReference type="SAM" id="MobiDB-lite"/>
    </source>
</evidence>
<dbReference type="OrthoDB" id="165679at2759"/>
<gene>
    <name evidence="3" type="ORF">Poli38472_011442</name>
</gene>
<dbReference type="Proteomes" id="UP000794436">
    <property type="component" value="Unassembled WGS sequence"/>
</dbReference>